<accession>A0A0D1WYX7</accession>
<dbReference type="OrthoDB" id="5361617at2759"/>
<feature type="compositionally biased region" description="Basic residues" evidence="1">
    <location>
        <begin position="324"/>
        <end position="336"/>
    </location>
</feature>
<sequence length="431" mass="46961">MRQQQKKEASPLSLMRCLVDDTILTRNIQEIETWVSQGLVVLVVPLYTLERLHILKKDSSQIGVNARKAVKFLDRFTSSRGDLSHDPIILQGPDEQYSSWSEVEAHYGTDATKTDDVSHPADRLTTIDPKKDQVNELSLPSEPTAASSLSQLLLDKLNFSKQPTAPSPISTPPLSPPSSGPQSSKTSPEVKSATLIRNDKTPVPPALKPLLNPVVWYMHEKKDESSDTFFFLTNSADTIHLARDFAIPTKNIHQLRSALGLDETDAISDDKAKRDSARSTVEPEPKAKTLFSYNDVESDEEEQVVFKPRGRGSTPASTNGRGHATIKGRGRGKAARSPRPTFSTPTVPSQTKPQIPIEEIDPDSFDRGGFGRGSTPLANVGNHTHGAYNSPRTYGQRGTQTQPGRGGGSSRGAARGGERGSSRGKGRLFVP</sequence>
<feature type="compositionally biased region" description="Pro residues" evidence="1">
    <location>
        <begin position="165"/>
        <end position="179"/>
    </location>
</feature>
<feature type="compositionally biased region" description="Polar residues" evidence="1">
    <location>
        <begin position="340"/>
        <end position="353"/>
    </location>
</feature>
<dbReference type="GeneID" id="27320285"/>
<feature type="compositionally biased region" description="Low complexity" evidence="1">
    <location>
        <begin position="392"/>
        <end position="403"/>
    </location>
</feature>
<protein>
    <recommendedName>
        <fullName evidence="4">PIN domain-containing protein</fullName>
    </recommendedName>
</protein>
<dbReference type="HOGENOM" id="CLU_612794_0_0_1"/>
<evidence type="ECO:0008006" key="4">
    <source>
        <dbReference type="Google" id="ProtNLM"/>
    </source>
</evidence>
<dbReference type="AlphaFoldDB" id="A0A0D1WYX7"/>
<dbReference type="EMBL" id="KN847521">
    <property type="protein sequence ID" value="KIV94701.1"/>
    <property type="molecule type" value="Genomic_DNA"/>
</dbReference>
<dbReference type="STRING" id="212818.A0A0D1WYX7"/>
<feature type="region of interest" description="Disordered" evidence="1">
    <location>
        <begin position="295"/>
        <end position="431"/>
    </location>
</feature>
<dbReference type="Gene3D" id="3.40.50.1010">
    <property type="entry name" value="5'-nuclease"/>
    <property type="match status" value="1"/>
</dbReference>
<evidence type="ECO:0000313" key="3">
    <source>
        <dbReference type="Proteomes" id="UP000054302"/>
    </source>
</evidence>
<dbReference type="EMBL" id="KN847521">
    <property type="protein sequence ID" value="KIV94700.1"/>
    <property type="molecule type" value="Genomic_DNA"/>
</dbReference>
<dbReference type="VEuPathDB" id="FungiDB:PV10_02440"/>
<feature type="compositionally biased region" description="Basic residues" evidence="1">
    <location>
        <begin position="422"/>
        <end position="431"/>
    </location>
</feature>
<organism evidence="2 3">
    <name type="scientific">Exophiala mesophila</name>
    <name type="common">Black yeast-like fungus</name>
    <dbReference type="NCBI Taxonomy" id="212818"/>
    <lineage>
        <taxon>Eukaryota</taxon>
        <taxon>Fungi</taxon>
        <taxon>Dikarya</taxon>
        <taxon>Ascomycota</taxon>
        <taxon>Pezizomycotina</taxon>
        <taxon>Eurotiomycetes</taxon>
        <taxon>Chaetothyriomycetidae</taxon>
        <taxon>Chaetothyriales</taxon>
        <taxon>Herpotrichiellaceae</taxon>
        <taxon>Exophiala</taxon>
    </lineage>
</organism>
<dbReference type="RefSeq" id="XP_016226274.1">
    <property type="nucleotide sequence ID" value="XM_016366756.1"/>
</dbReference>
<feature type="region of interest" description="Disordered" evidence="1">
    <location>
        <begin position="160"/>
        <end position="204"/>
    </location>
</feature>
<keyword evidence="3" id="KW-1185">Reference proteome</keyword>
<evidence type="ECO:0000256" key="1">
    <source>
        <dbReference type="SAM" id="MobiDB-lite"/>
    </source>
</evidence>
<dbReference type="Proteomes" id="UP000054302">
    <property type="component" value="Unassembled WGS sequence"/>
</dbReference>
<proteinExistence type="predicted"/>
<feature type="region of interest" description="Disordered" evidence="1">
    <location>
        <begin position="111"/>
        <end position="142"/>
    </location>
</feature>
<feature type="compositionally biased region" description="Basic and acidic residues" evidence="1">
    <location>
        <begin position="111"/>
        <end position="122"/>
    </location>
</feature>
<dbReference type="RefSeq" id="XP_016226275.1">
    <property type="nucleotide sequence ID" value="XM_016366757.1"/>
</dbReference>
<feature type="region of interest" description="Disordered" evidence="1">
    <location>
        <begin position="268"/>
        <end position="287"/>
    </location>
</feature>
<evidence type="ECO:0000313" key="2">
    <source>
        <dbReference type="EMBL" id="KIV94700.1"/>
    </source>
</evidence>
<name>A0A0D1WYX7_EXOME</name>
<gene>
    <name evidence="2" type="ORF">PV10_02440</name>
</gene>
<reference evidence="2 3" key="1">
    <citation type="submission" date="2015-01" db="EMBL/GenBank/DDBJ databases">
        <title>The Genome Sequence of Exophiala mesophila CBS40295.</title>
        <authorList>
            <consortium name="The Broad Institute Genomics Platform"/>
            <person name="Cuomo C."/>
            <person name="de Hoog S."/>
            <person name="Gorbushina A."/>
            <person name="Stielow B."/>
            <person name="Teixiera M."/>
            <person name="Abouelleil A."/>
            <person name="Chapman S.B."/>
            <person name="Priest M."/>
            <person name="Young S.K."/>
            <person name="Wortman J."/>
            <person name="Nusbaum C."/>
            <person name="Birren B."/>
        </authorList>
    </citation>
    <scope>NUCLEOTIDE SEQUENCE [LARGE SCALE GENOMIC DNA]</scope>
    <source>
        <strain evidence="2 3">CBS 40295</strain>
    </source>
</reference>